<dbReference type="RefSeq" id="WP_106511991.1">
    <property type="nucleotide sequence ID" value="NZ_PXYI01000002.1"/>
</dbReference>
<evidence type="ECO:0000313" key="8">
    <source>
        <dbReference type="Proteomes" id="UP000241167"/>
    </source>
</evidence>
<feature type="domain" description="Enoyl reductase (ER)" evidence="6">
    <location>
        <begin position="10"/>
        <end position="340"/>
    </location>
</feature>
<comment type="caution">
    <text evidence="7">The sequence shown here is derived from an EMBL/GenBank/DDBJ whole genome shotgun (WGS) entry which is preliminary data.</text>
</comment>
<dbReference type="SMART" id="SM00829">
    <property type="entry name" value="PKS_ER"/>
    <property type="match status" value="1"/>
</dbReference>
<dbReference type="InterPro" id="IPR013154">
    <property type="entry name" value="ADH-like_N"/>
</dbReference>
<evidence type="ECO:0000256" key="1">
    <source>
        <dbReference type="ARBA" id="ARBA00001947"/>
    </source>
</evidence>
<evidence type="ECO:0000259" key="6">
    <source>
        <dbReference type="SMART" id="SM00829"/>
    </source>
</evidence>
<dbReference type="GO" id="GO:0016491">
    <property type="term" value="F:oxidoreductase activity"/>
    <property type="evidence" value="ECO:0007669"/>
    <property type="project" value="UniProtKB-KW"/>
</dbReference>
<dbReference type="PANTHER" id="PTHR43350">
    <property type="entry name" value="NAD-DEPENDENT ALCOHOL DEHYDROGENASE"/>
    <property type="match status" value="1"/>
</dbReference>
<dbReference type="AlphaFoldDB" id="A0A2P7QV44"/>
<comment type="cofactor">
    <cofactor evidence="1">
        <name>Zn(2+)</name>
        <dbReference type="ChEBI" id="CHEBI:29105"/>
    </cofactor>
</comment>
<dbReference type="SUPFAM" id="SSF51735">
    <property type="entry name" value="NAD(P)-binding Rossmann-fold domains"/>
    <property type="match status" value="1"/>
</dbReference>
<sequence>MMNPSALRLDAPRALAFEPLAPASPGAGEVLIRTLHSGISAGTELSQYRGTNPFMHKAFDEARRLFVPAEEASWPYPVRNLGYEEVGEIVGTGPDVAGVRVGDRVYGTWGHRTHHVADAGWARDRLMPAGSDPLIGIFSHIGAVALNGVHDARLRIGDVVALWGLGVPGQIVAQAARASGARVIAIDPDPARRDIARRLGVDETLDPAGGAAERIKAMTGGRGADVCIEVSGAASALADAIRAVAYASRVVAMGFFQGEVPGLRLGEEFHHNRVELICSQISGVAPEASHRWSKPRLWRTAVELQHSGTLNLLPLITHRAAFEDAPDLFARLDRGEPGLLQAVLDFGEAA</sequence>
<organism evidence="7 8">
    <name type="scientific">Allosphingosinicella deserti</name>
    <dbReference type="NCBI Taxonomy" id="2116704"/>
    <lineage>
        <taxon>Bacteria</taxon>
        <taxon>Pseudomonadati</taxon>
        <taxon>Pseudomonadota</taxon>
        <taxon>Alphaproteobacteria</taxon>
        <taxon>Sphingomonadales</taxon>
        <taxon>Sphingomonadaceae</taxon>
        <taxon>Allosphingosinicella</taxon>
    </lineage>
</organism>
<evidence type="ECO:0000256" key="5">
    <source>
        <dbReference type="ARBA" id="ARBA00023002"/>
    </source>
</evidence>
<evidence type="ECO:0000256" key="4">
    <source>
        <dbReference type="ARBA" id="ARBA00022833"/>
    </source>
</evidence>
<dbReference type="InterPro" id="IPR020843">
    <property type="entry name" value="ER"/>
</dbReference>
<dbReference type="CDD" id="cd08255">
    <property type="entry name" value="2-desacetyl-2-hydroxyethyl_bacteriochlorophyllide_like"/>
    <property type="match status" value="1"/>
</dbReference>
<dbReference type="SUPFAM" id="SSF50129">
    <property type="entry name" value="GroES-like"/>
    <property type="match status" value="1"/>
</dbReference>
<keyword evidence="5" id="KW-0560">Oxidoreductase</keyword>
<dbReference type="Gene3D" id="3.90.180.10">
    <property type="entry name" value="Medium-chain alcohol dehydrogenases, catalytic domain"/>
    <property type="match status" value="2"/>
</dbReference>
<dbReference type="OrthoDB" id="9773078at2"/>
<comment type="similarity">
    <text evidence="2">Belongs to the zinc-containing alcohol dehydrogenase family.</text>
</comment>
<evidence type="ECO:0000313" key="7">
    <source>
        <dbReference type="EMBL" id="PSJ41824.1"/>
    </source>
</evidence>
<dbReference type="Pfam" id="PF08240">
    <property type="entry name" value="ADH_N"/>
    <property type="match status" value="1"/>
</dbReference>
<name>A0A2P7QV44_9SPHN</name>
<evidence type="ECO:0000256" key="2">
    <source>
        <dbReference type="ARBA" id="ARBA00008072"/>
    </source>
</evidence>
<dbReference type="InterPro" id="IPR011032">
    <property type="entry name" value="GroES-like_sf"/>
</dbReference>
<keyword evidence="4" id="KW-0862">Zinc</keyword>
<dbReference type="Gene3D" id="3.40.50.720">
    <property type="entry name" value="NAD(P)-binding Rossmann-like Domain"/>
    <property type="match status" value="1"/>
</dbReference>
<dbReference type="GO" id="GO:0046872">
    <property type="term" value="F:metal ion binding"/>
    <property type="evidence" value="ECO:0007669"/>
    <property type="project" value="UniProtKB-KW"/>
</dbReference>
<dbReference type="InterPro" id="IPR036291">
    <property type="entry name" value="NAD(P)-bd_dom_sf"/>
</dbReference>
<keyword evidence="8" id="KW-1185">Reference proteome</keyword>
<evidence type="ECO:0000256" key="3">
    <source>
        <dbReference type="ARBA" id="ARBA00022723"/>
    </source>
</evidence>
<protein>
    <submittedName>
        <fullName evidence="7">Oxidoreductase</fullName>
    </submittedName>
</protein>
<proteinExistence type="inferred from homology"/>
<dbReference type="PANTHER" id="PTHR43350:SF19">
    <property type="entry name" value="D-GULOSIDE 3-DEHYDROGENASE"/>
    <property type="match status" value="1"/>
</dbReference>
<dbReference type="Pfam" id="PF00107">
    <property type="entry name" value="ADH_zinc_N"/>
    <property type="match status" value="1"/>
</dbReference>
<dbReference type="Proteomes" id="UP000241167">
    <property type="component" value="Unassembled WGS sequence"/>
</dbReference>
<keyword evidence="3" id="KW-0479">Metal-binding</keyword>
<accession>A0A2P7QV44</accession>
<dbReference type="InterPro" id="IPR013149">
    <property type="entry name" value="ADH-like_C"/>
</dbReference>
<reference evidence="7 8" key="1">
    <citation type="submission" date="2018-03" db="EMBL/GenBank/DDBJ databases">
        <title>The draft genome of Sphingosinicella sp. GL-C-18.</title>
        <authorList>
            <person name="Liu L."/>
            <person name="Li L."/>
            <person name="Liang L."/>
            <person name="Zhang X."/>
            <person name="Wang T."/>
        </authorList>
    </citation>
    <scope>NUCLEOTIDE SEQUENCE [LARGE SCALE GENOMIC DNA]</scope>
    <source>
        <strain evidence="7 8">GL-C-18</strain>
    </source>
</reference>
<dbReference type="EMBL" id="PXYI01000002">
    <property type="protein sequence ID" value="PSJ41824.1"/>
    <property type="molecule type" value="Genomic_DNA"/>
</dbReference>
<gene>
    <name evidence="7" type="ORF">C7I55_06000</name>
</gene>